<reference evidence="2 3" key="1">
    <citation type="submission" date="2020-09" db="EMBL/GenBank/DDBJ databases">
        <title>De no assembly of potato wild relative species, Solanum commersonii.</title>
        <authorList>
            <person name="Cho K."/>
        </authorList>
    </citation>
    <scope>NUCLEOTIDE SEQUENCE [LARGE SCALE GENOMIC DNA]</scope>
    <source>
        <strain evidence="2">LZ3.2</strain>
        <tissue evidence="2">Leaf</tissue>
    </source>
</reference>
<evidence type="ECO:0000313" key="3">
    <source>
        <dbReference type="Proteomes" id="UP000824120"/>
    </source>
</evidence>
<keyword evidence="3" id="KW-1185">Reference proteome</keyword>
<organism evidence="2 3">
    <name type="scientific">Solanum commersonii</name>
    <name type="common">Commerson's wild potato</name>
    <name type="synonym">Commerson's nightshade</name>
    <dbReference type="NCBI Taxonomy" id="4109"/>
    <lineage>
        <taxon>Eukaryota</taxon>
        <taxon>Viridiplantae</taxon>
        <taxon>Streptophyta</taxon>
        <taxon>Embryophyta</taxon>
        <taxon>Tracheophyta</taxon>
        <taxon>Spermatophyta</taxon>
        <taxon>Magnoliopsida</taxon>
        <taxon>eudicotyledons</taxon>
        <taxon>Gunneridae</taxon>
        <taxon>Pentapetalae</taxon>
        <taxon>asterids</taxon>
        <taxon>lamiids</taxon>
        <taxon>Solanales</taxon>
        <taxon>Solanaceae</taxon>
        <taxon>Solanoideae</taxon>
        <taxon>Solaneae</taxon>
        <taxon>Solanum</taxon>
    </lineage>
</organism>
<gene>
    <name evidence="2" type="ORF">H5410_030481</name>
</gene>
<dbReference type="AlphaFoldDB" id="A0A9J5YH04"/>
<name>A0A9J5YH04_SOLCO</name>
<sequence>MSLPQPSAHPPLMLKAQQNQKKADRVKMNKMLITNSERRLLQRTICDSSRDWQLGYIHMIGISRKGKVCTPGGAKCVKTMGDNMNHLLIHHQARDSKGCPNQQGHQLEKQKHGRTFLWHSEAAANRKERAEILITHASTK</sequence>
<dbReference type="EMBL" id="JACXVP010000006">
    <property type="protein sequence ID" value="KAG5599111.1"/>
    <property type="molecule type" value="Genomic_DNA"/>
</dbReference>
<protein>
    <submittedName>
        <fullName evidence="2">Uncharacterized protein</fullName>
    </submittedName>
</protein>
<dbReference type="Proteomes" id="UP000824120">
    <property type="component" value="Chromosome 6"/>
</dbReference>
<evidence type="ECO:0000256" key="1">
    <source>
        <dbReference type="SAM" id="MobiDB-lite"/>
    </source>
</evidence>
<accession>A0A9J5YH04</accession>
<feature type="region of interest" description="Disordered" evidence="1">
    <location>
        <begin position="1"/>
        <end position="24"/>
    </location>
</feature>
<proteinExistence type="predicted"/>
<comment type="caution">
    <text evidence="2">The sequence shown here is derived from an EMBL/GenBank/DDBJ whole genome shotgun (WGS) entry which is preliminary data.</text>
</comment>
<evidence type="ECO:0000313" key="2">
    <source>
        <dbReference type="EMBL" id="KAG5599111.1"/>
    </source>
</evidence>